<dbReference type="InterPro" id="IPR025965">
    <property type="entry name" value="FlgD/Vpr_Ig-like"/>
</dbReference>
<dbReference type="Gene3D" id="2.60.40.4070">
    <property type="match status" value="1"/>
</dbReference>
<proteinExistence type="predicted"/>
<comment type="caution">
    <text evidence="5">The sequence shown here is derived from an EMBL/GenBank/DDBJ whole genome shotgun (WGS) entry which is preliminary data.</text>
</comment>
<reference evidence="5 6" key="1">
    <citation type="journal article" date="2015" name="Microbiome">
        <title>Genomic resolution of linkages in carbon, nitrogen, and sulfur cycling among widespread estuary sediment bacteria.</title>
        <authorList>
            <person name="Baker B.J."/>
            <person name="Lazar C.S."/>
            <person name="Teske A.P."/>
            <person name="Dick G.J."/>
        </authorList>
    </citation>
    <scope>NUCLEOTIDE SEQUENCE [LARGE SCALE GENOMIC DNA]</scope>
    <source>
        <strain evidence="5">DG_24</strain>
    </source>
</reference>
<dbReference type="InterPro" id="IPR001769">
    <property type="entry name" value="Gingipain"/>
</dbReference>
<gene>
    <name evidence="5" type="ORF">AMJ39_01125</name>
</gene>
<dbReference type="InterPro" id="IPR029031">
    <property type="entry name" value="Gingipain_N_sf"/>
</dbReference>
<sequence length="1317" mass="144891">MLGYRMMKRSSPLLWCVAPFIIAAIVTVWAGSADASRDDAVVKIIETRGDGLVFEYQPGTPSFRGRRLYLPGTVRLQEIGKPELPIRRVHVGVPLEGSVEAELIEVQWGAEVEADIPIVVPAGSGPRAAERETPMPPMVTDEPTFLRNQRVFSVTLFPVRYEPARGRAVIARRIVVDVRFAVEGEGCAPAEPDDPFESIYRRTLLNYDQARSWRRCSEAEAYPARGMWTQGERYKVVVTEPGLYALTYNDLAAAGLPVEMIDPQTFKVHSWGGRVLPTSLTDPRPDSVEVPIKVNGEEDEAFDPGDYLLFYGVGVADWEFDSLSSQYLYYGNPYTDENVYWLSWGGVQGARVPQRYGAPVNPGAVDISRFTDRIRLEEERINLYERSGLEWIWEELTRGSTESSVSTYYTVNLEGVTSGDTVLIRAALLSASSGDPHRIRLYLNDHLAGEAVWGSGQVNIAGEGPWLEEGQNTIEIEHYRGPDDETSSTVRLDYFELEYRRAFVAAGGGLRFGSPIAPTGIYRFTVRGIGTDAEVWDITDPLSPVEITGFAAGSDSLTFDDGPSEPSQYLAVDGSGLRSPERIEADSPSDLRHPVAGADYIVISHEDFLSAAQALVDWREDHLARVTAPRAMLIDAQDVYDEFAGGLLDPTAIRDFLRHAVRSGEWSPAPAYCLFLGTASYDFKNNLGLTISLNFIPTYESQTIAYDDWFAYFDGNDRFPDIHLGRFAVRSESEAASWIAKTLAYEGSPELGAWRNRVLLIADDEFSEFSNLETVHVRDTEDLSHNHIPDLYDQVKVYLMEYPRDSGGQKPEAREDIIRGINRGVGVVSYIGHGNSSVLAHERVLRHPVDIDRFANRPMWYIMMVASCSVGQFDDPLLESMAGYMSRIDDGAVVCFAASRPTQSTPNAELTDTTLAALLADSLLTVGECLTSGKMANFWTTNRYYLIFGDPAIAYRRPETPMTVLLDSLTTVVGDSVVTRDSLIAGELLSLEGTVTLGGAPVDGMAFVVVSGAIDTVDHQIPNGSTVRYLLPGDELFRGTSQVVGGQLRAEFVVPEGIDSGQRGRVTAYLWDGLSEGRGLIDSLSVRGSGAAPTSDTLGPSIRLFASGKPIVDGDYVPEDLTLEAVIADPSGINISGITGHQIRIIINNDPANWLDVTDYFVYDQGSYQSGRFTYPLTLPAGEDTIEVTASDSHLNRTSVSTVVRVVEDIDLRIDHVVNYPNPFPNDTHFTFQLTRDADVEIRIFTVSGRLIRKVTGIAGEAGYNQVWWNGRDEDGDRLANGVYIYKIIARASRSGAGLSGSVILEASAIGRLAVLR</sequence>
<evidence type="ECO:0008006" key="7">
    <source>
        <dbReference type="Google" id="ProtNLM"/>
    </source>
</evidence>
<feature type="domain" description="FlgD/Vpr Ig-like" evidence="4">
    <location>
        <begin position="1228"/>
        <end position="1289"/>
    </location>
</feature>
<dbReference type="EMBL" id="LIZS01000004">
    <property type="protein sequence ID" value="KPJ54359.1"/>
    <property type="molecule type" value="Genomic_DNA"/>
</dbReference>
<dbReference type="NCBIfam" id="NF033707">
    <property type="entry name" value="T9SS_sortase"/>
    <property type="match status" value="1"/>
</dbReference>
<dbReference type="STRING" id="1703770.AMJ39_01125"/>
<evidence type="ECO:0000313" key="5">
    <source>
        <dbReference type="EMBL" id="KPJ54359.1"/>
    </source>
</evidence>
<evidence type="ECO:0000259" key="4">
    <source>
        <dbReference type="Pfam" id="PF13860"/>
    </source>
</evidence>
<dbReference type="InterPro" id="IPR038490">
    <property type="entry name" value="Gingipain_propep_sf"/>
</dbReference>
<feature type="domain" description="Gingipain propeptide" evidence="3">
    <location>
        <begin position="136"/>
        <end position="209"/>
    </location>
</feature>
<dbReference type="Pfam" id="PF13860">
    <property type="entry name" value="FlgD_ig"/>
    <property type="match status" value="1"/>
</dbReference>
<dbReference type="NCBIfam" id="TIGR04183">
    <property type="entry name" value="Por_Secre_tail"/>
    <property type="match status" value="1"/>
</dbReference>
<evidence type="ECO:0000313" key="6">
    <source>
        <dbReference type="Proteomes" id="UP000052008"/>
    </source>
</evidence>
<evidence type="ECO:0000256" key="1">
    <source>
        <dbReference type="ARBA" id="ARBA00022729"/>
    </source>
</evidence>
<dbReference type="InterPro" id="IPR029030">
    <property type="entry name" value="Caspase-like_dom_sf"/>
</dbReference>
<dbReference type="InterPro" id="IPR026444">
    <property type="entry name" value="Secre_tail"/>
</dbReference>
<dbReference type="Proteomes" id="UP000052008">
    <property type="component" value="Unassembled WGS sequence"/>
</dbReference>
<keyword evidence="1" id="KW-0732">Signal</keyword>
<feature type="domain" description="Gingipain" evidence="2">
    <location>
        <begin position="600"/>
        <end position="953"/>
    </location>
</feature>
<name>A0A0S7WW21_UNCT6</name>
<dbReference type="Pfam" id="PF08126">
    <property type="entry name" value="Propeptide_C25"/>
    <property type="match status" value="1"/>
</dbReference>
<evidence type="ECO:0000259" key="2">
    <source>
        <dbReference type="Pfam" id="PF01364"/>
    </source>
</evidence>
<protein>
    <recommendedName>
        <fullName evidence="7">Gingipain domain-containing protein</fullName>
    </recommendedName>
</protein>
<dbReference type="Gene3D" id="3.40.50.1460">
    <property type="match status" value="1"/>
</dbReference>
<evidence type="ECO:0000259" key="3">
    <source>
        <dbReference type="Pfam" id="PF08126"/>
    </source>
</evidence>
<organism evidence="5 6">
    <name type="scientific">candidate division TA06 bacterium DG_24</name>
    <dbReference type="NCBI Taxonomy" id="1703770"/>
    <lineage>
        <taxon>Bacteria</taxon>
        <taxon>Bacteria division TA06</taxon>
    </lineage>
</organism>
<dbReference type="InterPro" id="IPR012600">
    <property type="entry name" value="Propeptide_C25"/>
</dbReference>
<dbReference type="GO" id="GO:0006508">
    <property type="term" value="P:proteolysis"/>
    <property type="evidence" value="ECO:0007669"/>
    <property type="project" value="InterPro"/>
</dbReference>
<dbReference type="CDD" id="cd02258">
    <property type="entry name" value="Peptidase_C25_N"/>
    <property type="match status" value="1"/>
</dbReference>
<dbReference type="SUPFAM" id="SSF52129">
    <property type="entry name" value="Caspase-like"/>
    <property type="match status" value="1"/>
</dbReference>
<dbReference type="Gene3D" id="3.40.50.10390">
    <property type="entry name" value="Gingipain r, domain 1"/>
    <property type="match status" value="1"/>
</dbReference>
<accession>A0A0S7WW21</accession>
<dbReference type="GO" id="GO:0004197">
    <property type="term" value="F:cysteine-type endopeptidase activity"/>
    <property type="evidence" value="ECO:0007669"/>
    <property type="project" value="InterPro"/>
</dbReference>
<dbReference type="Gene3D" id="2.60.40.3800">
    <property type="match status" value="1"/>
</dbReference>
<dbReference type="Pfam" id="PF01364">
    <property type="entry name" value="Peptidase_C25"/>
    <property type="match status" value="1"/>
</dbReference>